<reference evidence="2 4" key="2">
    <citation type="submission" date="2016-08" db="EMBL/GenBank/DDBJ databases">
        <authorList>
            <person name="Varghese N."/>
            <person name="Submissions Spin"/>
        </authorList>
    </citation>
    <scope>NUCLEOTIDE SEQUENCE [LARGE SCALE GENOMIC DNA]</scope>
    <source>
        <strain evidence="2 4">HL-109</strain>
    </source>
</reference>
<accession>A0A0P7Y9Y8</accession>
<evidence type="ECO:0000313" key="2">
    <source>
        <dbReference type="EMBL" id="SCC81112.1"/>
    </source>
</evidence>
<organism evidence="1 3">
    <name type="scientific">Saliniramus fredricksonii</name>
    <dbReference type="NCBI Taxonomy" id="1653334"/>
    <lineage>
        <taxon>Bacteria</taxon>
        <taxon>Pseudomonadati</taxon>
        <taxon>Pseudomonadota</taxon>
        <taxon>Alphaproteobacteria</taxon>
        <taxon>Hyphomicrobiales</taxon>
        <taxon>Salinarimonadaceae</taxon>
        <taxon>Saliniramus</taxon>
    </lineage>
</organism>
<protein>
    <recommendedName>
        <fullName evidence="5">DUF2783 domain-containing protein</fullName>
    </recommendedName>
</protein>
<dbReference type="Proteomes" id="UP000050497">
    <property type="component" value="Unassembled WGS sequence"/>
</dbReference>
<dbReference type="EMBL" id="FMBM01000002">
    <property type="protein sequence ID" value="SCC81112.1"/>
    <property type="molecule type" value="Genomic_DNA"/>
</dbReference>
<evidence type="ECO:0000313" key="3">
    <source>
        <dbReference type="Proteomes" id="UP000050497"/>
    </source>
</evidence>
<keyword evidence="4" id="KW-1185">Reference proteome</keyword>
<comment type="caution">
    <text evidence="1">The sequence shown here is derived from an EMBL/GenBank/DDBJ whole genome shotgun (WGS) entry which is preliminary data.</text>
</comment>
<dbReference type="Proteomes" id="UP000182800">
    <property type="component" value="Unassembled WGS sequence"/>
</dbReference>
<evidence type="ECO:0008006" key="5">
    <source>
        <dbReference type="Google" id="ProtNLM"/>
    </source>
</evidence>
<dbReference type="AlphaFoldDB" id="A0A0P7Y9Y8"/>
<name>A0A0P7Y9Y8_9HYPH</name>
<gene>
    <name evidence="2" type="ORF">GA0071312_2044</name>
    <name evidence="1" type="ORF">HLUCCO17_09365</name>
</gene>
<dbReference type="RefSeq" id="WP_074444881.1">
    <property type="nucleotide sequence ID" value="NZ_FMBM01000002.1"/>
</dbReference>
<dbReference type="Pfam" id="PF10932">
    <property type="entry name" value="DUF2783"/>
    <property type="match status" value="1"/>
</dbReference>
<evidence type="ECO:0000313" key="4">
    <source>
        <dbReference type="Proteomes" id="UP000182800"/>
    </source>
</evidence>
<dbReference type="EMBL" id="LJSX01000012">
    <property type="protein sequence ID" value="KPQ10887.1"/>
    <property type="molecule type" value="Genomic_DNA"/>
</dbReference>
<dbReference type="InterPro" id="IPR021233">
    <property type="entry name" value="DUF2783"/>
</dbReference>
<dbReference type="STRING" id="1653334.GA0071312_2044"/>
<dbReference type="OrthoDB" id="8420594at2"/>
<evidence type="ECO:0000313" key="1">
    <source>
        <dbReference type="EMBL" id="KPQ10887.1"/>
    </source>
</evidence>
<reference evidence="1 3" key="1">
    <citation type="submission" date="2015-09" db="EMBL/GenBank/DDBJ databases">
        <title>Identification and resolution of microdiversity through metagenomic sequencing of parallel consortia.</title>
        <authorList>
            <person name="Nelson W.C."/>
            <person name="Romine M.F."/>
            <person name="Lindemann S.R."/>
        </authorList>
    </citation>
    <scope>NUCLEOTIDE SEQUENCE [LARGE SCALE GENOMIC DNA]</scope>
    <source>
        <strain evidence="1">HL-109</strain>
    </source>
</reference>
<sequence>MSLETDNRMEDPDRIYRLLIDAHRGLTDEQSAVLNTRLVLILANQIADEAVIGEAIALARADMGDHGSGRGSAPEPP</sequence>
<proteinExistence type="predicted"/>